<protein>
    <recommendedName>
        <fullName evidence="3">ABC transporter domain-containing protein</fullName>
    </recommendedName>
</protein>
<dbReference type="GO" id="GO:0016887">
    <property type="term" value="F:ATP hydrolysis activity"/>
    <property type="evidence" value="ECO:0007669"/>
    <property type="project" value="InterPro"/>
</dbReference>
<evidence type="ECO:0000313" key="4">
    <source>
        <dbReference type="EMBL" id="GAH02513.1"/>
    </source>
</evidence>
<feature type="non-terminal residue" evidence="4">
    <location>
        <position position="291"/>
    </location>
</feature>
<accession>X1E1K0</accession>
<dbReference type="PANTHER" id="PTHR43790">
    <property type="entry name" value="CARBOHYDRATE TRANSPORT ATP-BINDING PROTEIN MG119-RELATED"/>
    <property type="match status" value="1"/>
</dbReference>
<dbReference type="InterPro" id="IPR003439">
    <property type="entry name" value="ABC_transporter-like_ATP-bd"/>
</dbReference>
<evidence type="ECO:0000256" key="2">
    <source>
        <dbReference type="ARBA" id="ARBA00022840"/>
    </source>
</evidence>
<dbReference type="GO" id="GO:0005524">
    <property type="term" value="F:ATP binding"/>
    <property type="evidence" value="ECO:0007669"/>
    <property type="project" value="UniProtKB-KW"/>
</dbReference>
<sequence length="291" mass="32062">MALGIQVLILDEPTTGISSTQKEILFDALKKLAADDKSIILVSHKLEDVEALCDTVTVLRHGKITGEMDQPFESRALLEMMFGAPPVFPPRCSETPGKDVLTMKNISGSGGRAGLKACDAVIREAEVVGLAGLEGSGQGVFLRIAGGLKQARSGSVRLQGRDMDKQDHHAFRRNGVTFLPASRLEEGLITGLDITEHFALQDSQGNFMVRWQDAFRRAEQRIDKFQIKGRPASAVEELSGGNQQRLLLSFLPAEPQLLLLENPTRGLDIESVNWVWQHLHTYCGQRRASFF</sequence>
<dbReference type="EMBL" id="BART01020295">
    <property type="protein sequence ID" value="GAH02513.1"/>
    <property type="molecule type" value="Genomic_DNA"/>
</dbReference>
<dbReference type="InterPro" id="IPR027417">
    <property type="entry name" value="P-loop_NTPase"/>
</dbReference>
<proteinExistence type="predicted"/>
<dbReference type="Pfam" id="PF00005">
    <property type="entry name" value="ABC_tran"/>
    <property type="match status" value="1"/>
</dbReference>
<dbReference type="PANTHER" id="PTHR43790:SF4">
    <property type="entry name" value="GUANOSINE IMPORT ATP-BINDING PROTEIN NUPO"/>
    <property type="match status" value="1"/>
</dbReference>
<dbReference type="AlphaFoldDB" id="X1E1K0"/>
<comment type="caution">
    <text evidence="4">The sequence shown here is derived from an EMBL/GenBank/DDBJ whole genome shotgun (WGS) entry which is preliminary data.</text>
</comment>
<reference evidence="4" key="1">
    <citation type="journal article" date="2014" name="Front. Microbiol.">
        <title>High frequency of phylogenetically diverse reductive dehalogenase-homologous genes in deep subseafloor sedimentary metagenomes.</title>
        <authorList>
            <person name="Kawai M."/>
            <person name="Futagami T."/>
            <person name="Toyoda A."/>
            <person name="Takaki Y."/>
            <person name="Nishi S."/>
            <person name="Hori S."/>
            <person name="Arai W."/>
            <person name="Tsubouchi T."/>
            <person name="Morono Y."/>
            <person name="Uchiyama I."/>
            <person name="Ito T."/>
            <person name="Fujiyama A."/>
            <person name="Inagaki F."/>
            <person name="Takami H."/>
        </authorList>
    </citation>
    <scope>NUCLEOTIDE SEQUENCE</scope>
    <source>
        <strain evidence="4">Expedition CK06-06</strain>
    </source>
</reference>
<dbReference type="Gene3D" id="3.40.50.300">
    <property type="entry name" value="P-loop containing nucleotide triphosphate hydrolases"/>
    <property type="match status" value="2"/>
</dbReference>
<dbReference type="SUPFAM" id="SSF52540">
    <property type="entry name" value="P-loop containing nucleoside triphosphate hydrolases"/>
    <property type="match status" value="2"/>
</dbReference>
<organism evidence="4">
    <name type="scientific">marine sediment metagenome</name>
    <dbReference type="NCBI Taxonomy" id="412755"/>
    <lineage>
        <taxon>unclassified sequences</taxon>
        <taxon>metagenomes</taxon>
        <taxon>ecological metagenomes</taxon>
    </lineage>
</organism>
<keyword evidence="2" id="KW-0067">ATP-binding</keyword>
<name>X1E1K0_9ZZZZ</name>
<dbReference type="InterPro" id="IPR050107">
    <property type="entry name" value="ABC_carbohydrate_import_ATPase"/>
</dbReference>
<evidence type="ECO:0000259" key="3">
    <source>
        <dbReference type="Pfam" id="PF00005"/>
    </source>
</evidence>
<feature type="domain" description="ABC transporter" evidence="3">
    <location>
        <begin position="118"/>
        <end position="264"/>
    </location>
</feature>
<gene>
    <name evidence="4" type="ORF">S01H4_37740</name>
</gene>
<keyword evidence="1" id="KW-0547">Nucleotide-binding</keyword>
<evidence type="ECO:0000256" key="1">
    <source>
        <dbReference type="ARBA" id="ARBA00022741"/>
    </source>
</evidence>